<dbReference type="AlphaFoldDB" id="A0A834IQU6"/>
<proteinExistence type="predicted"/>
<feature type="region of interest" description="Disordered" evidence="1">
    <location>
        <begin position="1"/>
        <end position="24"/>
    </location>
</feature>
<name>A0A834IQU6_RHYFE</name>
<dbReference type="Proteomes" id="UP000625711">
    <property type="component" value="Unassembled WGS sequence"/>
</dbReference>
<accession>A0A834IQU6</accession>
<keyword evidence="3" id="KW-1185">Reference proteome</keyword>
<comment type="caution">
    <text evidence="2">The sequence shown here is derived from an EMBL/GenBank/DDBJ whole genome shotgun (WGS) entry which is preliminary data.</text>
</comment>
<evidence type="ECO:0000313" key="2">
    <source>
        <dbReference type="EMBL" id="KAF7284286.1"/>
    </source>
</evidence>
<evidence type="ECO:0000313" key="3">
    <source>
        <dbReference type="Proteomes" id="UP000625711"/>
    </source>
</evidence>
<evidence type="ECO:0000256" key="1">
    <source>
        <dbReference type="SAM" id="MobiDB-lite"/>
    </source>
</evidence>
<sequence>MVYERSEGFGEIPREGENRHESKADDLTANLLEKYLERTLRIKYNEVRREESQNLKRFAMIEIVKKTEDEFS</sequence>
<organism evidence="2 3">
    <name type="scientific">Rhynchophorus ferrugineus</name>
    <name type="common">Red palm weevil</name>
    <name type="synonym">Curculio ferrugineus</name>
    <dbReference type="NCBI Taxonomy" id="354439"/>
    <lineage>
        <taxon>Eukaryota</taxon>
        <taxon>Metazoa</taxon>
        <taxon>Ecdysozoa</taxon>
        <taxon>Arthropoda</taxon>
        <taxon>Hexapoda</taxon>
        <taxon>Insecta</taxon>
        <taxon>Pterygota</taxon>
        <taxon>Neoptera</taxon>
        <taxon>Endopterygota</taxon>
        <taxon>Coleoptera</taxon>
        <taxon>Polyphaga</taxon>
        <taxon>Cucujiformia</taxon>
        <taxon>Curculionidae</taxon>
        <taxon>Dryophthorinae</taxon>
        <taxon>Rhynchophorus</taxon>
    </lineage>
</organism>
<protein>
    <submittedName>
        <fullName evidence="2">Uncharacterized protein</fullName>
    </submittedName>
</protein>
<reference evidence="2" key="1">
    <citation type="submission" date="2020-08" db="EMBL/GenBank/DDBJ databases">
        <title>Genome sequencing and assembly of the red palm weevil Rhynchophorus ferrugineus.</title>
        <authorList>
            <person name="Dias G.B."/>
            <person name="Bergman C.M."/>
            <person name="Manee M."/>
        </authorList>
    </citation>
    <scope>NUCLEOTIDE SEQUENCE</scope>
    <source>
        <strain evidence="2">AA-2017</strain>
        <tissue evidence="2">Whole larva</tissue>
    </source>
</reference>
<dbReference type="EMBL" id="JAACXV010000079">
    <property type="protein sequence ID" value="KAF7284286.1"/>
    <property type="molecule type" value="Genomic_DNA"/>
</dbReference>
<gene>
    <name evidence="2" type="ORF">GWI33_022275</name>
</gene>